<sequence>MKTIRLLCLSVVMVFFAQYAQAQGGDYKFHNIFIYNFTKYIVWPSDYQQGDFVIGVLGASPLTNQLIYWTEKKKVRGVQPIVVKQFDSPNDLRNEKVHMFFIPYSKSGYLKYVQEAVDGKPTLIITEKNGLALQGSMINFVVRNGRWTFEINEEATERAGLKVSSELLRVAIRVR</sequence>
<dbReference type="Proteomes" id="UP000537126">
    <property type="component" value="Unassembled WGS sequence"/>
</dbReference>
<dbReference type="EMBL" id="JAASRN010000002">
    <property type="protein sequence ID" value="NIK73977.1"/>
    <property type="molecule type" value="Genomic_DNA"/>
</dbReference>
<dbReference type="InterPro" id="IPR025293">
    <property type="entry name" value="YfiR/HmsC-like"/>
</dbReference>
<feature type="chain" id="PRO_5033060726" description="DUF4154 domain-containing protein" evidence="1">
    <location>
        <begin position="23"/>
        <end position="175"/>
    </location>
</feature>
<evidence type="ECO:0000256" key="1">
    <source>
        <dbReference type="SAM" id="SignalP"/>
    </source>
</evidence>
<evidence type="ECO:0008006" key="4">
    <source>
        <dbReference type="Google" id="ProtNLM"/>
    </source>
</evidence>
<organism evidence="2 3">
    <name type="scientific">Thermonema lapsum</name>
    <dbReference type="NCBI Taxonomy" id="28195"/>
    <lineage>
        <taxon>Bacteria</taxon>
        <taxon>Pseudomonadati</taxon>
        <taxon>Bacteroidota</taxon>
        <taxon>Cytophagia</taxon>
        <taxon>Cytophagales</taxon>
        <taxon>Thermonemataceae</taxon>
        <taxon>Thermonema</taxon>
    </lineage>
</organism>
<feature type="signal peptide" evidence="1">
    <location>
        <begin position="1"/>
        <end position="22"/>
    </location>
</feature>
<gene>
    <name evidence="2" type="ORF">FHS56_001490</name>
</gene>
<dbReference type="RefSeq" id="WP_243844180.1">
    <property type="nucleotide sequence ID" value="NZ_JAASRN010000002.1"/>
</dbReference>
<evidence type="ECO:0000313" key="3">
    <source>
        <dbReference type="Proteomes" id="UP000537126"/>
    </source>
</evidence>
<dbReference type="Pfam" id="PF13689">
    <property type="entry name" value="DUF4154"/>
    <property type="match status" value="1"/>
</dbReference>
<reference evidence="2 3" key="1">
    <citation type="submission" date="2020-03" db="EMBL/GenBank/DDBJ databases">
        <title>Genomic Encyclopedia of Type Strains, Phase IV (KMG-IV): sequencing the most valuable type-strain genomes for metagenomic binning, comparative biology and taxonomic classification.</title>
        <authorList>
            <person name="Goeker M."/>
        </authorList>
    </citation>
    <scope>NUCLEOTIDE SEQUENCE [LARGE SCALE GENOMIC DNA]</scope>
    <source>
        <strain evidence="2 3">DSM 5718</strain>
    </source>
</reference>
<comment type="caution">
    <text evidence="2">The sequence shown here is derived from an EMBL/GenBank/DDBJ whole genome shotgun (WGS) entry which is preliminary data.</text>
</comment>
<dbReference type="AlphaFoldDB" id="A0A846MRT9"/>
<name>A0A846MRT9_9BACT</name>
<keyword evidence="1" id="KW-0732">Signal</keyword>
<proteinExistence type="predicted"/>
<keyword evidence="3" id="KW-1185">Reference proteome</keyword>
<accession>A0A846MRT9</accession>
<protein>
    <recommendedName>
        <fullName evidence="4">DUF4154 domain-containing protein</fullName>
    </recommendedName>
</protein>
<evidence type="ECO:0000313" key="2">
    <source>
        <dbReference type="EMBL" id="NIK73977.1"/>
    </source>
</evidence>